<dbReference type="Pfam" id="PF24458">
    <property type="entry name" value="DUF7573"/>
    <property type="match status" value="1"/>
</dbReference>
<dbReference type="AlphaFoldDB" id="A0A5D5AUK5"/>
<dbReference type="RefSeq" id="WP_149080768.1">
    <property type="nucleotide sequence ID" value="NZ_VTAW01000006.1"/>
</dbReference>
<comment type="caution">
    <text evidence="3">The sequence shown here is derived from an EMBL/GenBank/DDBJ whole genome shotgun (WGS) entry which is preliminary data.</text>
</comment>
<evidence type="ECO:0000313" key="4">
    <source>
        <dbReference type="Proteomes" id="UP000324104"/>
    </source>
</evidence>
<dbReference type="InterPro" id="IPR055995">
    <property type="entry name" value="DUF7573"/>
</dbReference>
<organism evidence="3 4">
    <name type="scientific">Natrialba swarupiae</name>
    <dbReference type="NCBI Taxonomy" id="2448032"/>
    <lineage>
        <taxon>Archaea</taxon>
        <taxon>Methanobacteriati</taxon>
        <taxon>Methanobacteriota</taxon>
        <taxon>Stenosarchaea group</taxon>
        <taxon>Halobacteria</taxon>
        <taxon>Halobacteriales</taxon>
        <taxon>Natrialbaceae</taxon>
        <taxon>Natrialba</taxon>
    </lineage>
</organism>
<proteinExistence type="predicted"/>
<reference evidence="3 4" key="1">
    <citation type="submission" date="2019-08" db="EMBL/GenBank/DDBJ databases">
        <title>Archaea genome.</title>
        <authorList>
            <person name="Kajale S."/>
            <person name="Shouche Y."/>
            <person name="Deshpande N."/>
            <person name="Sharma A."/>
        </authorList>
    </citation>
    <scope>NUCLEOTIDE SEQUENCE [LARGE SCALE GENOMIC DNA]</scope>
    <source>
        <strain evidence="3 4">ESP3B_9</strain>
    </source>
</reference>
<name>A0A5D5AUK5_9EURY</name>
<dbReference type="Proteomes" id="UP000324104">
    <property type="component" value="Unassembled WGS sequence"/>
</dbReference>
<feature type="compositionally biased region" description="Acidic residues" evidence="1">
    <location>
        <begin position="12"/>
        <end position="21"/>
    </location>
</feature>
<feature type="domain" description="DUF7573" evidence="2">
    <location>
        <begin position="56"/>
        <end position="91"/>
    </location>
</feature>
<gene>
    <name evidence="3" type="ORF">FYC77_06890</name>
</gene>
<protein>
    <recommendedName>
        <fullName evidence="2">DUF7573 domain-containing protein</fullName>
    </recommendedName>
</protein>
<feature type="region of interest" description="Disordered" evidence="1">
    <location>
        <begin position="1"/>
        <end position="54"/>
    </location>
</feature>
<dbReference type="EMBL" id="VTAW01000006">
    <property type="protein sequence ID" value="TYT62751.1"/>
    <property type="molecule type" value="Genomic_DNA"/>
</dbReference>
<evidence type="ECO:0000256" key="1">
    <source>
        <dbReference type="SAM" id="MobiDB-lite"/>
    </source>
</evidence>
<keyword evidence="4" id="KW-1185">Reference proteome</keyword>
<sequence>MTEDATLSEFGVDSDECDDSSSNDSESDTRDIDESASVMTDPASPASTDDGAPTSLSTYAWGSHVCRRCDAESSRVWRDGDGFVCPDCKEW</sequence>
<accession>A0A5D5AUK5</accession>
<evidence type="ECO:0000313" key="3">
    <source>
        <dbReference type="EMBL" id="TYT62751.1"/>
    </source>
</evidence>
<evidence type="ECO:0000259" key="2">
    <source>
        <dbReference type="Pfam" id="PF24458"/>
    </source>
</evidence>